<dbReference type="InterPro" id="IPR006207">
    <property type="entry name" value="Cys_knot_C"/>
</dbReference>
<gene>
    <name evidence="18" type="primary">FREM3-1</name>
    <name evidence="18" type="ORF">Y1Q_0016092</name>
</gene>
<dbReference type="InterPro" id="IPR039005">
    <property type="entry name" value="CSPG_rpt"/>
</dbReference>
<keyword evidence="9" id="KW-0106">Calcium</keyword>
<dbReference type="Pfam" id="PF03160">
    <property type="entry name" value="Calx-beta"/>
    <property type="match status" value="1"/>
</dbReference>
<evidence type="ECO:0000313" key="18">
    <source>
        <dbReference type="EMBL" id="KYO42857.1"/>
    </source>
</evidence>
<dbReference type="PROSITE" id="PS50994">
    <property type="entry name" value="INTEGRASE"/>
    <property type="match status" value="1"/>
</dbReference>
<dbReference type="PANTHER" id="PTHR45739:SF7">
    <property type="entry name" value="FRAS1-RELATED EXTRACELLULAR MATRIX PROTEIN 1"/>
    <property type="match status" value="1"/>
</dbReference>
<dbReference type="PROSITE" id="PS51854">
    <property type="entry name" value="CSPG"/>
    <property type="match status" value="12"/>
</dbReference>
<keyword evidence="8" id="KW-0677">Repeat</keyword>
<evidence type="ECO:0000256" key="9">
    <source>
        <dbReference type="ARBA" id="ARBA00022837"/>
    </source>
</evidence>
<evidence type="ECO:0000256" key="2">
    <source>
        <dbReference type="ARBA" id="ARBA00005529"/>
    </source>
</evidence>
<dbReference type="InterPro" id="IPR045658">
    <property type="entry name" value="FRAS1-rel_N"/>
</dbReference>
<dbReference type="SMART" id="SM00041">
    <property type="entry name" value="CT"/>
    <property type="match status" value="1"/>
</dbReference>
<dbReference type="GO" id="GO:0007154">
    <property type="term" value="P:cell communication"/>
    <property type="evidence" value="ECO:0007669"/>
    <property type="project" value="InterPro"/>
</dbReference>
<dbReference type="EC" id="3.1.26.4" evidence="4"/>
<dbReference type="GO" id="GO:0007155">
    <property type="term" value="P:cell adhesion"/>
    <property type="evidence" value="ECO:0007669"/>
    <property type="project" value="UniProtKB-KW"/>
</dbReference>
<feature type="repeat" description="CSPG" evidence="14">
    <location>
        <begin position="1003"/>
        <end position="1097"/>
    </location>
</feature>
<evidence type="ECO:0000256" key="14">
    <source>
        <dbReference type="PROSITE-ProRule" id="PRU01201"/>
    </source>
</evidence>
<dbReference type="EMBL" id="AKHW03001345">
    <property type="protein sequence ID" value="KYO42857.1"/>
    <property type="molecule type" value="Genomic_DNA"/>
</dbReference>
<dbReference type="Gene3D" id="3.10.10.10">
    <property type="entry name" value="HIV Type 1 Reverse Transcriptase, subunit A, domain 1"/>
    <property type="match status" value="1"/>
</dbReference>
<feature type="repeat" description="CSPG" evidence="14">
    <location>
        <begin position="1877"/>
        <end position="1969"/>
    </location>
</feature>
<dbReference type="InterPro" id="IPR012337">
    <property type="entry name" value="RNaseH-like_sf"/>
</dbReference>
<sequence length="2756" mass="310785">MKCLQECCGVKHLKTTAYHPQTNGLVERFNGTLKGLLKAYVDSNRNDWDGKLPHLLLAYREVLQESTGFSPFELMFRRRVRGTFNLVREEWEGKISSTKTSMIEYVLSFHQKLTDMMKVAQAQEKQSAWYDEKARLRTFEQGDKVMVFPPLKRDQLQAAWEAPHVTLDKLDDVTYVMTRSGKKPKIVHMNMLKSYFNRSDVVFWISSLEGSPEDPEEQVIYGDWDGEAGIEELRLPDCLPSQDKDKLLAVLKDFETVFSNKPGKMNLAVYSIDLGSHHPIQSRPYQINVKVIQEITREITEMKGLGVIRPSMSPWATPVVLIQKQDASIQFCVDYQKLNAITTPDAYPMPRTDSLLDSLGPAKVISTLDLSKGFWQMALDLDTIAKSAFTTPVGLYEFTVLLFGMWSSPASFQRLINNLLQGCEQFAMAYINDITIFSQDFELHLIHLTTMLAPEGIFLLVTCKLLKHYKSAFIILSGLIKEFFENPRNSWLFPLLTVILRCVCSSFISVNRGVKVMKGQSVFLSKDDLQFSIPRVKDACKVEVVINEPITQRVGKLTPQIFDCHFLPDEVKYTHNGCPILDEDSVRLRLYRFTETETFTEAFTLQVQLLEPDCNVIKMSSNILEVPEFYGLSRVIDRNVLTFDYDRRINLECVISMASLETHLPAHGQVVIGEPQQEEPRGDQPHSFFSTSKQRAAQSCRNGNCTPGLKTIQITKMSCGEFLLTGIRYQHLDPPSPDIDYIPIRLDLMDSRSKILHKTEYAWLPVRIKGAIPNQIPKAAFMATFVLEVDQFILSPVTTATIDAEDSETPKSLLVFNITKEPPQGYITHLSDHTRPITSFTWKDLSEVLIAYQPPNNSHTERRNYEVEFEIHDLYFERSSPITVHISIRTTDTNAPRVSWNTGLYLLEGQSRPITWQQFQIVDNDNISGVRLVTIDGLHHGHLTVRGGKGFMFTVSDLKTGVVCYHHDDSDSTKDFVVFRIFDGRHSIRHKFPINILPKDDSPPFLISNVVIEVYEGQTVLIQGSMLQASDMDSSDDYIFFNLTKPLQAGEIMKKPGPDLIGYPVTGFFQRDLFNGIIYYRHFGGEIFEDSLEFVLCDSHDPPNLSESQVVIVHIIPVDDQLPKEDSGVTRHLIVKETEIAYLTKKQLHFIDMEEKERDLIYTVTTSPFFSSIHGHFEAGKLFMVDSIPKLVKDPTALALRSFTQHAVNYMKVAYMPPIQDIGPEPQHVQFVFSVSNQHGGNLFGICFNITILPVDNQTPEVFTSHMKVEEGGLCTITWGHILLSDMDTKLENLHICLQRQPLHGAVLLDGFAMSEGDRFACEDLHTLKVRYQHDDSETLNDDILFVATDGFHSVEFILQVKVLPVNDEPPVMKAGLIPLIQCLEGEEVVITPEHIYATDADSDDMRLMFIQARKSYHGVVRKAGNIVDRFSQADVVSGVVTYKHTSGEIGLNPCFDTLTFVISDGEAGPDVNDCCFDGPLPPPVPLHDSFPVYDLNITILPVDNQPPSIATGAMFVVDEGFSAVLTTNHLFATDPDTTVDDLEFVLVSPPQCGYIENIQPSPGFEKSNIGISIASFQLKHLKAFQVNYVQSRHVRMEPTSDQFMLYVTDGKHHSVETPFYVLINPTNDEVPEFIARNITVQEGQIKELDPFVINAVDLDVPQDCLIFTIAQKPLHGILISGAYGNDIMHYKQRTSNHHNHGYPVHDFSMELLKNGMRLMYMHDDSENLADGFTIQLSDGKHKVLRTISVKVIPVNDEKPVLSKKDEIEVNMGETRIISSAVLSAEDKDTPRERIYYLFERIPENGQLQLKVGRDWVTLQTGMNCTQEEIDLNLVRYVHTGAIGSKIQDSFTFHLWDGDNQSPALDFFISVKDMEKGDIAVFIRPLTVSKGDRSYITTDALLAIDGTDKPEELLYVITSPPQYGQIEYVSFPEIPITSFSQMDIADQAVCYVHSSKAAAPEDTFRFIISNGLKTKHGMFTITLETMDQALPTVSRNKGLRLVEGAMALISPDVLQISDPDTSSENLTFLLAQLPQYGQLYYRGAVLLQHNFTQQDVDNMDVAYKHGGGDSQIDRFTFVATDRTNQGFIINRRMQVEPVAFTIQVDHLDRTAPKIVHLHCSCNVELLKNGNFGIYITARSLKASHPNIEDDQIIFKILQGPRYGYLENTTTGRCIQEEFSQKDLNSKIVLYVINPTWAVNSDSLEFQVTDPTGSSGTSQILELKWSRIEMQQAAYEVCENVGILSLKITRSGHSTDSAFVTVKVNEASAILGKDFTIPPSKLIQFDPGMSTKKWNIVITYDGLEEDDEVFEVVLNSPVNAILGTRTKAVVKILDSKGGQCSFFHSSGQSKHNLRRTDALLPVSSSSLLPSSPGTVHLERIPLSSSKGMMMLKGNMLPEFKLVNRSRTRLRAVGNSKIVHPSSVFRNGTDVVFKYHGLVSLRVEEDTSSANANKKAEVLVINQGELKSNVVSSRKTEVPQADKAELTSVLHSSHQDLGLSFPKGCTSDLKGLLHYEERVQKLFQCDGISWKLWDSKNKIVNLKKCPSGWSHHDGSCYFLIADHKVTWNTAAQACREQYFGNLASVVTKQHMQWLWNFSGRKPFWIGLNDQENPGHWEWNGGEPVTYTNWRTVSSRLSRKGKNCVLTDEMHQETCWTLPFSQGIVHENCEKVVVQNNLCFGKCNSFHVPGPEDRLYTFCSHCLPAKFNLKRLELNCTKSVPIVKVVVIVEECKCEIQKTKGPETGPLHSDLHANVYGHN</sequence>
<feature type="repeat" description="CSPG" evidence="14">
    <location>
        <begin position="1369"/>
        <end position="1464"/>
    </location>
</feature>
<keyword evidence="7" id="KW-0732">Signal</keyword>
<dbReference type="SUPFAM" id="SSF56672">
    <property type="entry name" value="DNA/RNA polymerases"/>
    <property type="match status" value="1"/>
</dbReference>
<feature type="repeat" description="CSPG" evidence="14">
    <location>
        <begin position="2114"/>
        <end position="2208"/>
    </location>
</feature>
<feature type="repeat" description="CSPG" evidence="14">
    <location>
        <begin position="1507"/>
        <end position="1609"/>
    </location>
</feature>
<dbReference type="InterPro" id="IPR001584">
    <property type="entry name" value="Integrase_cat-core"/>
</dbReference>
<feature type="repeat" description="CSPG" evidence="14">
    <location>
        <begin position="895"/>
        <end position="982"/>
    </location>
</feature>
<evidence type="ECO:0000313" key="19">
    <source>
        <dbReference type="Proteomes" id="UP000050525"/>
    </source>
</evidence>
<feature type="repeat" description="CSPG" evidence="14">
    <location>
        <begin position="1990"/>
        <end position="2080"/>
    </location>
</feature>
<evidence type="ECO:0000256" key="6">
    <source>
        <dbReference type="ARBA" id="ARBA00022723"/>
    </source>
</evidence>
<dbReference type="InterPro" id="IPR016186">
    <property type="entry name" value="C-type_lectin-like/link_sf"/>
</dbReference>
<comment type="caution">
    <text evidence="13">Lacks conserved residue(s) required for the propagation of feature annotation.</text>
</comment>
<dbReference type="GO" id="GO:0015074">
    <property type="term" value="P:DNA integration"/>
    <property type="evidence" value="ECO:0007669"/>
    <property type="project" value="InterPro"/>
</dbReference>
<feature type="repeat" description="CSPG" evidence="14">
    <location>
        <begin position="1630"/>
        <end position="1738"/>
    </location>
</feature>
<dbReference type="PROSITE" id="PS01225">
    <property type="entry name" value="CTCK_2"/>
    <property type="match status" value="1"/>
</dbReference>
<evidence type="ECO:0000259" key="15">
    <source>
        <dbReference type="PROSITE" id="PS01225"/>
    </source>
</evidence>
<dbReference type="CDD" id="cd01647">
    <property type="entry name" value="RT_LTR"/>
    <property type="match status" value="1"/>
</dbReference>
<evidence type="ECO:0000256" key="7">
    <source>
        <dbReference type="ARBA" id="ARBA00022729"/>
    </source>
</evidence>
<comment type="similarity">
    <text evidence="2">Belongs to the FRAS1 family.</text>
</comment>
<comment type="similarity">
    <text evidence="3">Belongs to the beta type-B retroviral polymerase family. HERV class-II K(HML-2) pol subfamily.</text>
</comment>
<keyword evidence="12" id="KW-0325">Glycoprotein</keyword>
<feature type="repeat" description="CSPG" evidence="14">
    <location>
        <begin position="1759"/>
        <end position="1856"/>
    </location>
</feature>
<keyword evidence="11" id="KW-1015">Disulfide bond</keyword>
<feature type="repeat" description="CSPG" evidence="14">
    <location>
        <begin position="1258"/>
        <end position="1349"/>
    </location>
</feature>
<evidence type="ECO:0000256" key="1">
    <source>
        <dbReference type="ARBA" id="ARBA00004613"/>
    </source>
</evidence>
<dbReference type="GO" id="GO:0009653">
    <property type="term" value="P:anatomical structure morphogenesis"/>
    <property type="evidence" value="ECO:0007669"/>
    <property type="project" value="TreeGrafter"/>
</dbReference>
<dbReference type="SUPFAM" id="SSF56436">
    <property type="entry name" value="C-type lectin-like"/>
    <property type="match status" value="1"/>
</dbReference>
<dbReference type="STRING" id="8496.A0A151P192"/>
<keyword evidence="10" id="KW-0130">Cell adhesion</keyword>
<evidence type="ECO:0000256" key="10">
    <source>
        <dbReference type="ARBA" id="ARBA00022889"/>
    </source>
</evidence>
<dbReference type="Pfam" id="PF00078">
    <property type="entry name" value="RVT_1"/>
    <property type="match status" value="1"/>
</dbReference>
<dbReference type="Gene3D" id="3.10.100.10">
    <property type="entry name" value="Mannose-Binding Protein A, subunit A"/>
    <property type="match status" value="1"/>
</dbReference>
<dbReference type="SUPFAM" id="SSF53098">
    <property type="entry name" value="Ribonuclease H-like"/>
    <property type="match status" value="1"/>
</dbReference>
<organism evidence="18 19">
    <name type="scientific">Alligator mississippiensis</name>
    <name type="common">American alligator</name>
    <dbReference type="NCBI Taxonomy" id="8496"/>
    <lineage>
        <taxon>Eukaryota</taxon>
        <taxon>Metazoa</taxon>
        <taxon>Chordata</taxon>
        <taxon>Craniata</taxon>
        <taxon>Vertebrata</taxon>
        <taxon>Euteleostomi</taxon>
        <taxon>Archelosauria</taxon>
        <taxon>Archosauria</taxon>
        <taxon>Crocodylia</taxon>
        <taxon>Alligatoridae</taxon>
        <taxon>Alligatorinae</taxon>
        <taxon>Alligator</taxon>
    </lineage>
</organism>
<keyword evidence="5" id="KW-0964">Secreted</keyword>
<feature type="repeat" description="CSPG" evidence="14">
    <location>
        <begin position="778"/>
        <end position="870"/>
    </location>
</feature>
<evidence type="ECO:0000256" key="8">
    <source>
        <dbReference type="ARBA" id="ARBA00022737"/>
    </source>
</evidence>
<evidence type="ECO:0000256" key="4">
    <source>
        <dbReference type="ARBA" id="ARBA00012180"/>
    </source>
</evidence>
<feature type="domain" description="Integrase catalytic" evidence="17">
    <location>
        <begin position="1"/>
        <end position="79"/>
    </location>
</feature>
<dbReference type="Gene3D" id="3.30.420.10">
    <property type="entry name" value="Ribonuclease H-like superfamily/Ribonuclease H"/>
    <property type="match status" value="1"/>
</dbReference>
<dbReference type="GO" id="GO:0004523">
    <property type="term" value="F:RNA-DNA hybrid ribonuclease activity"/>
    <property type="evidence" value="ECO:0007669"/>
    <property type="project" value="UniProtKB-EC"/>
</dbReference>
<evidence type="ECO:0000259" key="16">
    <source>
        <dbReference type="PROSITE" id="PS50041"/>
    </source>
</evidence>
<dbReference type="InterPro" id="IPR004133">
    <property type="entry name" value="DAN_dom"/>
</dbReference>
<comment type="subcellular location">
    <subcellularLocation>
        <location evidence="1">Secreted</location>
    </subcellularLocation>
</comment>
<dbReference type="InterPro" id="IPR036397">
    <property type="entry name" value="RNaseH_sf"/>
</dbReference>
<dbReference type="eggNOG" id="KOG3597">
    <property type="taxonomic scope" value="Eukaryota"/>
</dbReference>
<dbReference type="GO" id="GO:0005576">
    <property type="term" value="C:extracellular region"/>
    <property type="evidence" value="ECO:0007669"/>
    <property type="project" value="UniProtKB-SubCell"/>
</dbReference>
<accession>A0A151P192</accession>
<dbReference type="SMART" id="SM00034">
    <property type="entry name" value="CLECT"/>
    <property type="match status" value="1"/>
</dbReference>
<dbReference type="GO" id="GO:0003676">
    <property type="term" value="F:nucleic acid binding"/>
    <property type="evidence" value="ECO:0007669"/>
    <property type="project" value="InterPro"/>
</dbReference>
<keyword evidence="19" id="KW-1185">Reference proteome</keyword>
<dbReference type="InterPro" id="IPR016187">
    <property type="entry name" value="CTDL_fold"/>
</dbReference>
<dbReference type="Proteomes" id="UP000050525">
    <property type="component" value="Unassembled WGS sequence"/>
</dbReference>
<dbReference type="InterPro" id="IPR000477">
    <property type="entry name" value="RT_dom"/>
</dbReference>
<proteinExistence type="inferred from homology"/>
<feature type="domain" description="CTCK" evidence="15">
    <location>
        <begin position="2652"/>
        <end position="2739"/>
    </location>
</feature>
<dbReference type="InterPro" id="IPR043128">
    <property type="entry name" value="Rev_trsase/Diguanyl_cyclase"/>
</dbReference>
<dbReference type="InterPro" id="IPR003644">
    <property type="entry name" value="Calx_beta"/>
</dbReference>
<dbReference type="SMART" id="SM00237">
    <property type="entry name" value="Calx_beta"/>
    <property type="match status" value="1"/>
</dbReference>
<evidence type="ECO:0000259" key="17">
    <source>
        <dbReference type="PROSITE" id="PS50994"/>
    </source>
</evidence>
<dbReference type="Gene3D" id="2.60.40.2030">
    <property type="match status" value="1"/>
</dbReference>
<feature type="repeat" description="CSPG" evidence="14">
    <location>
        <begin position="1124"/>
        <end position="1236"/>
    </location>
</feature>
<evidence type="ECO:0000256" key="11">
    <source>
        <dbReference type="ARBA" id="ARBA00023157"/>
    </source>
</evidence>
<evidence type="ECO:0000256" key="12">
    <source>
        <dbReference type="ARBA" id="ARBA00023180"/>
    </source>
</evidence>
<dbReference type="Pfam" id="PF19309">
    <property type="entry name" value="Frem_N"/>
    <property type="match status" value="1"/>
</dbReference>
<evidence type="ECO:0000256" key="13">
    <source>
        <dbReference type="PROSITE-ProRule" id="PRU00039"/>
    </source>
</evidence>
<feature type="domain" description="C-type lectin" evidence="16">
    <location>
        <begin position="2550"/>
        <end position="2667"/>
    </location>
</feature>
<evidence type="ECO:0000256" key="3">
    <source>
        <dbReference type="ARBA" id="ARBA00010879"/>
    </source>
</evidence>
<dbReference type="InterPro" id="IPR051561">
    <property type="entry name" value="FRAS1_ECM"/>
</dbReference>
<dbReference type="InterPro" id="IPR043502">
    <property type="entry name" value="DNA/RNA_pol_sf"/>
</dbReference>
<dbReference type="CDD" id="cd00037">
    <property type="entry name" value="CLECT"/>
    <property type="match status" value="1"/>
</dbReference>
<protein>
    <recommendedName>
        <fullName evidence="4">ribonuclease H</fullName>
        <ecNumber evidence="4">3.1.26.4</ecNumber>
    </recommendedName>
</protein>
<dbReference type="InterPro" id="IPR001304">
    <property type="entry name" value="C-type_lectin-like"/>
</dbReference>
<dbReference type="GO" id="GO:0016020">
    <property type="term" value="C:membrane"/>
    <property type="evidence" value="ECO:0007669"/>
    <property type="project" value="InterPro"/>
</dbReference>
<dbReference type="GO" id="GO:0046872">
    <property type="term" value="F:metal ion binding"/>
    <property type="evidence" value="ECO:0007669"/>
    <property type="project" value="UniProtKB-KW"/>
</dbReference>
<dbReference type="InterPro" id="IPR038081">
    <property type="entry name" value="CalX-like_sf"/>
</dbReference>
<keyword evidence="6" id="KW-0479">Metal-binding</keyword>
<dbReference type="Gene3D" id="3.30.70.270">
    <property type="match status" value="1"/>
</dbReference>
<comment type="caution">
    <text evidence="18">The sequence shown here is derived from an EMBL/GenBank/DDBJ whole genome shotgun (WGS) entry which is preliminary data.</text>
</comment>
<dbReference type="Pfam" id="PF16184">
    <property type="entry name" value="Cadherin_3"/>
    <property type="match status" value="11"/>
</dbReference>
<dbReference type="SUPFAM" id="SSF141072">
    <property type="entry name" value="CalX-like"/>
    <property type="match status" value="1"/>
</dbReference>
<name>A0A151P192_ALLMI</name>
<dbReference type="Pfam" id="PF03045">
    <property type="entry name" value="DAN"/>
    <property type="match status" value="1"/>
</dbReference>
<dbReference type="PROSITE" id="PS50041">
    <property type="entry name" value="C_TYPE_LECTIN_2"/>
    <property type="match status" value="1"/>
</dbReference>
<evidence type="ECO:0000256" key="5">
    <source>
        <dbReference type="ARBA" id="ARBA00022525"/>
    </source>
</evidence>
<reference evidence="18 19" key="1">
    <citation type="journal article" date="2012" name="Genome Biol.">
        <title>Sequencing three crocodilian genomes to illuminate the evolution of archosaurs and amniotes.</title>
        <authorList>
            <person name="St John J.A."/>
            <person name="Braun E.L."/>
            <person name="Isberg S.R."/>
            <person name="Miles L.G."/>
            <person name="Chong A.Y."/>
            <person name="Gongora J."/>
            <person name="Dalzell P."/>
            <person name="Moran C."/>
            <person name="Bed'hom B."/>
            <person name="Abzhanov A."/>
            <person name="Burgess S.C."/>
            <person name="Cooksey A.M."/>
            <person name="Castoe T.A."/>
            <person name="Crawford N.G."/>
            <person name="Densmore L.D."/>
            <person name="Drew J.C."/>
            <person name="Edwards S.V."/>
            <person name="Faircloth B.C."/>
            <person name="Fujita M.K."/>
            <person name="Greenwold M.J."/>
            <person name="Hoffmann F.G."/>
            <person name="Howard J.M."/>
            <person name="Iguchi T."/>
            <person name="Janes D.E."/>
            <person name="Khan S.Y."/>
            <person name="Kohno S."/>
            <person name="de Koning A.J."/>
            <person name="Lance S.L."/>
            <person name="McCarthy F.M."/>
            <person name="McCormack J.E."/>
            <person name="Merchant M.E."/>
            <person name="Peterson D.G."/>
            <person name="Pollock D.D."/>
            <person name="Pourmand N."/>
            <person name="Raney B.J."/>
            <person name="Roessler K.A."/>
            <person name="Sanford J.R."/>
            <person name="Sawyer R.H."/>
            <person name="Schmidt C.J."/>
            <person name="Triplett E.W."/>
            <person name="Tuberville T.D."/>
            <person name="Venegas-Anaya M."/>
            <person name="Howard J.T."/>
            <person name="Jarvis E.D."/>
            <person name="Guillette L.J.Jr."/>
            <person name="Glenn T.C."/>
            <person name="Green R.E."/>
            <person name="Ray D.A."/>
        </authorList>
    </citation>
    <scope>NUCLEOTIDE SEQUENCE [LARGE SCALE GENOMIC DNA]</scope>
    <source>
        <strain evidence="18">KSC_2009_1</strain>
    </source>
</reference>
<dbReference type="PANTHER" id="PTHR45739">
    <property type="entry name" value="MATRIX PROTEIN, PUTATIVE-RELATED"/>
    <property type="match status" value="1"/>
</dbReference>